<sequence>MRLFYVFILLVFFFAISRLITHSTLLSLTSNFNSRGYATSSQESLVIEKAIRIASNPKVVLWGVLDTLLDEIEKRPLNDPKNASVRQQVIKYISEHLIDGTYTKDVILNDADKDAWTANPFALHLAHVVYSRLNSLVKEFPLQVEKDSSSELEDLGQKHPVLPRKRLDMKQVLHALNANPSILESITAETVWKRLDSLQRGYITKTYLASQFETYCLQRDNLKNAIADSRQVVKSLDVVVSAVVNFFLIIVFFVLAGQTGASSSGLWAAALGTIISFSFIFGDSVKNAFNSVVFIFFMLPFDVGDIIQVGTDATRYRVERITLLTTQLRRWDGAVTKFENVELKKQLPLINLSTSDPQEVTFPVEVDMECVSQEFLDNMKNDIEAFLHNNKDKYFETYSLTVRELKPLFKARINLTIDHVYSNLDSGRIFRHNSLVLVAFIDTLKKNGARFSMEKGTLAIPRG</sequence>
<dbReference type="Pfam" id="PF00924">
    <property type="entry name" value="MS_channel_2nd"/>
    <property type="match status" value="1"/>
</dbReference>
<keyword evidence="3 5" id="KW-1133">Transmembrane helix</keyword>
<organism evidence="8">
    <name type="scientific">Aplanochytrium stocchinoi</name>
    <dbReference type="NCBI Taxonomy" id="215587"/>
    <lineage>
        <taxon>Eukaryota</taxon>
        <taxon>Sar</taxon>
        <taxon>Stramenopiles</taxon>
        <taxon>Bigyra</taxon>
        <taxon>Labyrinthulomycetes</taxon>
        <taxon>Thraustochytrida</taxon>
        <taxon>Thraustochytriidae</taxon>
        <taxon>Aplanochytrium</taxon>
    </lineage>
</organism>
<evidence type="ECO:0000256" key="5">
    <source>
        <dbReference type="SAM" id="Phobius"/>
    </source>
</evidence>
<evidence type="ECO:0000256" key="4">
    <source>
        <dbReference type="ARBA" id="ARBA00023136"/>
    </source>
</evidence>
<evidence type="ECO:0000313" key="7">
    <source>
        <dbReference type="EMBL" id="CAE0433694.1"/>
    </source>
</evidence>
<protein>
    <recommendedName>
        <fullName evidence="6">Mechanosensitive ion channel MscS domain-containing protein</fullName>
    </recommendedName>
</protein>
<evidence type="ECO:0000256" key="2">
    <source>
        <dbReference type="ARBA" id="ARBA00022692"/>
    </source>
</evidence>
<evidence type="ECO:0000313" key="8">
    <source>
        <dbReference type="EMBL" id="CAE0433695.1"/>
    </source>
</evidence>
<feature type="transmembrane region" description="Helical" evidence="5">
    <location>
        <begin position="238"/>
        <end position="257"/>
    </location>
</feature>
<evidence type="ECO:0000256" key="3">
    <source>
        <dbReference type="ARBA" id="ARBA00022989"/>
    </source>
</evidence>
<dbReference type="EMBL" id="HBIN01005557">
    <property type="protein sequence ID" value="CAE0433695.1"/>
    <property type="molecule type" value="Transcribed_RNA"/>
</dbReference>
<dbReference type="InterPro" id="IPR006685">
    <property type="entry name" value="MscS_channel_2nd"/>
</dbReference>
<keyword evidence="2 5" id="KW-0812">Transmembrane</keyword>
<dbReference type="InterPro" id="IPR023408">
    <property type="entry name" value="MscS_beta-dom_sf"/>
</dbReference>
<dbReference type="GO" id="GO:0016020">
    <property type="term" value="C:membrane"/>
    <property type="evidence" value="ECO:0007669"/>
    <property type="project" value="UniProtKB-SubCell"/>
</dbReference>
<gene>
    <name evidence="7" type="ORF">ASTO00021_LOCUS4015</name>
    <name evidence="8" type="ORF">ASTO00021_LOCUS4016</name>
</gene>
<proteinExistence type="predicted"/>
<dbReference type="GO" id="GO:0006874">
    <property type="term" value="P:intracellular calcium ion homeostasis"/>
    <property type="evidence" value="ECO:0007669"/>
    <property type="project" value="TreeGrafter"/>
</dbReference>
<feature type="transmembrane region" description="Helical" evidence="5">
    <location>
        <begin position="288"/>
        <end position="307"/>
    </location>
</feature>
<reference evidence="8" key="1">
    <citation type="submission" date="2021-01" db="EMBL/GenBank/DDBJ databases">
        <authorList>
            <person name="Corre E."/>
            <person name="Pelletier E."/>
            <person name="Niang G."/>
            <person name="Scheremetjew M."/>
            <person name="Finn R."/>
            <person name="Kale V."/>
            <person name="Holt S."/>
            <person name="Cochrane G."/>
            <person name="Meng A."/>
            <person name="Brown T."/>
            <person name="Cohen L."/>
        </authorList>
    </citation>
    <scope>NUCLEOTIDE SEQUENCE</scope>
    <source>
        <strain evidence="8">GSBS06</strain>
    </source>
</reference>
<evidence type="ECO:0000256" key="1">
    <source>
        <dbReference type="ARBA" id="ARBA00004370"/>
    </source>
</evidence>
<dbReference type="GO" id="GO:0005262">
    <property type="term" value="F:calcium channel activity"/>
    <property type="evidence" value="ECO:0007669"/>
    <property type="project" value="TreeGrafter"/>
</dbReference>
<dbReference type="PANTHER" id="PTHR31323">
    <property type="entry name" value="MECHANOSENSITIVE ION CHANNEL PROTEIN MSY2"/>
    <property type="match status" value="1"/>
</dbReference>
<dbReference type="SUPFAM" id="SSF50182">
    <property type="entry name" value="Sm-like ribonucleoproteins"/>
    <property type="match status" value="1"/>
</dbReference>
<dbReference type="EMBL" id="HBIN01005556">
    <property type="protein sequence ID" value="CAE0433694.1"/>
    <property type="molecule type" value="Transcribed_RNA"/>
</dbReference>
<feature type="transmembrane region" description="Helical" evidence="5">
    <location>
        <begin position="264"/>
        <end position="282"/>
    </location>
</feature>
<name>A0A6S8BIK4_9STRA</name>
<dbReference type="PANTHER" id="PTHR31323:SF1">
    <property type="entry name" value="MECHANOSENSITIVE ION CHANNEL PROTEIN"/>
    <property type="match status" value="1"/>
</dbReference>
<feature type="domain" description="Mechanosensitive ion channel MscS" evidence="6">
    <location>
        <begin position="283"/>
        <end position="335"/>
    </location>
</feature>
<evidence type="ECO:0000259" key="6">
    <source>
        <dbReference type="Pfam" id="PF00924"/>
    </source>
</evidence>
<dbReference type="AlphaFoldDB" id="A0A6S8BIK4"/>
<keyword evidence="4 5" id="KW-0472">Membrane</keyword>
<dbReference type="Gene3D" id="2.30.30.60">
    <property type="match status" value="1"/>
</dbReference>
<accession>A0A6S8BIK4</accession>
<dbReference type="InterPro" id="IPR010920">
    <property type="entry name" value="LSM_dom_sf"/>
</dbReference>
<comment type="subcellular location">
    <subcellularLocation>
        <location evidence="1">Membrane</location>
    </subcellularLocation>
</comment>